<dbReference type="Proteomes" id="UP001054854">
    <property type="component" value="Unassembled WGS sequence"/>
</dbReference>
<proteinExistence type="predicted"/>
<sequence>MRLEEHARRAVDWMFTDGSLERHGYLVYSPDAGRLVNQNWKDSAGAI</sequence>
<evidence type="ECO:0000313" key="2">
    <source>
        <dbReference type="Proteomes" id="UP001054854"/>
    </source>
</evidence>
<keyword evidence="2" id="KW-1185">Reference proteome</keyword>
<protein>
    <submittedName>
        <fullName evidence="1">Uncharacterized protein</fullName>
    </submittedName>
</protein>
<accession>A0ABQ3TU32</accession>
<dbReference type="EMBL" id="BNEK01000002">
    <property type="protein sequence ID" value="GHJ26839.1"/>
    <property type="molecule type" value="Genomic_DNA"/>
</dbReference>
<organism evidence="1 2">
    <name type="scientific">Streptomyces hygroscopicus</name>
    <dbReference type="NCBI Taxonomy" id="1912"/>
    <lineage>
        <taxon>Bacteria</taxon>
        <taxon>Bacillati</taxon>
        <taxon>Actinomycetota</taxon>
        <taxon>Actinomycetes</taxon>
        <taxon>Kitasatosporales</taxon>
        <taxon>Streptomycetaceae</taxon>
        <taxon>Streptomyces</taxon>
        <taxon>Streptomyces violaceusniger group</taxon>
    </lineage>
</organism>
<reference evidence="1" key="1">
    <citation type="submission" date="2024-05" db="EMBL/GenBank/DDBJ databases">
        <title>Whole genome shotgun sequence of Streptomyces hygroscopicus NBRC 113678.</title>
        <authorList>
            <person name="Komaki H."/>
            <person name="Tamura T."/>
        </authorList>
    </citation>
    <scope>NUCLEOTIDE SEQUENCE</scope>
    <source>
        <strain evidence="1">N11-34</strain>
    </source>
</reference>
<name>A0ABQ3TU32_STRHY</name>
<evidence type="ECO:0000313" key="1">
    <source>
        <dbReference type="EMBL" id="GHJ26839.1"/>
    </source>
</evidence>
<comment type="caution">
    <text evidence="1">The sequence shown here is derived from an EMBL/GenBank/DDBJ whole genome shotgun (WGS) entry which is preliminary data.</text>
</comment>
<gene>
    <name evidence="1" type="ORF">TPA0910_12720</name>
</gene>